<evidence type="ECO:0000256" key="1">
    <source>
        <dbReference type="ARBA" id="ARBA00022553"/>
    </source>
</evidence>
<feature type="region of interest" description="Disordered" evidence="5">
    <location>
        <begin position="155"/>
        <end position="182"/>
    </location>
</feature>
<reference evidence="7" key="1">
    <citation type="submission" date="2025-08" db="UniProtKB">
        <authorList>
            <consortium name="Ensembl"/>
        </authorList>
    </citation>
    <scope>IDENTIFICATION</scope>
</reference>
<feature type="compositionally biased region" description="Basic and acidic residues" evidence="5">
    <location>
        <begin position="273"/>
        <end position="287"/>
    </location>
</feature>
<organism evidence="7 8">
    <name type="scientific">Oncorhynchus tshawytscha</name>
    <name type="common">Chinook salmon</name>
    <name type="synonym">Salmo tshawytscha</name>
    <dbReference type="NCBI Taxonomy" id="74940"/>
    <lineage>
        <taxon>Eukaryota</taxon>
        <taxon>Metazoa</taxon>
        <taxon>Chordata</taxon>
        <taxon>Craniata</taxon>
        <taxon>Vertebrata</taxon>
        <taxon>Euteleostomi</taxon>
        <taxon>Actinopterygii</taxon>
        <taxon>Neopterygii</taxon>
        <taxon>Teleostei</taxon>
        <taxon>Protacanthopterygii</taxon>
        <taxon>Salmoniformes</taxon>
        <taxon>Salmonidae</taxon>
        <taxon>Salmoninae</taxon>
        <taxon>Oncorhynchus</taxon>
    </lineage>
</organism>
<proteinExistence type="predicted"/>
<name>A0A8C8K7P4_ONCTS</name>
<evidence type="ECO:0000256" key="2">
    <source>
        <dbReference type="ARBA" id="ARBA00022703"/>
    </source>
</evidence>
<dbReference type="InterPro" id="IPR000980">
    <property type="entry name" value="SH2"/>
</dbReference>
<sequence length="429" mass="47393">MARWFREHLGFKTTKAPPPAPPKPDYRYCHAAVTGTLGYQQPSSGATSLYPSPAQPDILAAYKLQKELDFEDPYTGGGNISFGTGLGSGGSPDIKYVSPKHRLIKVETIEKSNSAPGSGIIAQAVAVGNVKSPTSPPPENENKEKLIILDDYADPFDAEQDGGTQATTEKVTQASTENDGYMEPYEAQKMMAEIRGGRGPKEGSLRSLPLYDTPYEPAENGGDSDGERPRCPRESRLPQDDERPPEEYDQPWEWKKERISKAFAGTRALQFEGAEKSRMSPTREGKGGRPPRIHSSCCLVNTKMSSLDHCSAALGERIDPSMSLESQFWYHGAISRTDAESLLRLCKEASYLVRNSETSKNDFSLSLKSSQGFMHMKLSRTKENKYILGQNSCPFDSVPEIIHFYSSRKLPIKGAEHMSLLYPVAIRTL</sequence>
<evidence type="ECO:0000259" key="6">
    <source>
        <dbReference type="PROSITE" id="PS50001"/>
    </source>
</evidence>
<dbReference type="SMART" id="SM00252">
    <property type="entry name" value="SH2"/>
    <property type="match status" value="1"/>
</dbReference>
<dbReference type="PANTHER" id="PTHR15127">
    <property type="entry name" value="HEAVYWEIGHT, ISOFORM A"/>
    <property type="match status" value="1"/>
</dbReference>
<dbReference type="Gene3D" id="3.30.505.10">
    <property type="entry name" value="SH2 domain"/>
    <property type="match status" value="1"/>
</dbReference>
<dbReference type="PROSITE" id="PS50001">
    <property type="entry name" value="SH2"/>
    <property type="match status" value="1"/>
</dbReference>
<dbReference type="GO" id="GO:0007165">
    <property type="term" value="P:signal transduction"/>
    <property type="evidence" value="ECO:0007669"/>
    <property type="project" value="UniProtKB-ARBA"/>
</dbReference>
<keyword evidence="2" id="KW-0053">Apoptosis</keyword>
<dbReference type="InterPro" id="IPR036860">
    <property type="entry name" value="SH2_dom_sf"/>
</dbReference>
<dbReference type="PANTHER" id="PTHR15127:SF28">
    <property type="entry name" value="SH2 DOMAIN-CONTAINING ADAPTER PROTEIN F"/>
    <property type="match status" value="1"/>
</dbReference>
<evidence type="ECO:0000256" key="4">
    <source>
        <dbReference type="PROSITE-ProRule" id="PRU00191"/>
    </source>
</evidence>
<keyword evidence="8" id="KW-1185">Reference proteome</keyword>
<dbReference type="FunFam" id="3.30.505.10:FF:000021">
    <property type="entry name" value="Putative SH2 domain-containing adapter protein F"/>
    <property type="match status" value="1"/>
</dbReference>
<evidence type="ECO:0000313" key="8">
    <source>
        <dbReference type="Proteomes" id="UP000694402"/>
    </source>
</evidence>
<dbReference type="AlphaFoldDB" id="A0A8C8K7P4"/>
<dbReference type="SUPFAM" id="SSF55550">
    <property type="entry name" value="SH2 domain"/>
    <property type="match status" value="1"/>
</dbReference>
<evidence type="ECO:0000313" key="7">
    <source>
        <dbReference type="Ensembl" id="ENSOTSP00005102194.2"/>
    </source>
</evidence>
<accession>A0A8C8K7P4</accession>
<feature type="compositionally biased region" description="Polar residues" evidence="5">
    <location>
        <begin position="162"/>
        <end position="178"/>
    </location>
</feature>
<keyword evidence="3 4" id="KW-0727">SH2 domain</keyword>
<dbReference type="GeneTree" id="ENSGT00940000159452"/>
<feature type="region of interest" description="Disordered" evidence="5">
    <location>
        <begin position="196"/>
        <end position="254"/>
    </location>
</feature>
<reference evidence="7" key="2">
    <citation type="submission" date="2025-09" db="UniProtKB">
        <authorList>
            <consortium name="Ensembl"/>
        </authorList>
    </citation>
    <scope>IDENTIFICATION</scope>
</reference>
<gene>
    <name evidence="7" type="primary">SHF</name>
</gene>
<evidence type="ECO:0000256" key="3">
    <source>
        <dbReference type="ARBA" id="ARBA00022999"/>
    </source>
</evidence>
<dbReference type="InterPro" id="IPR051846">
    <property type="entry name" value="SH2_domain_adapters"/>
</dbReference>
<evidence type="ECO:0000256" key="5">
    <source>
        <dbReference type="SAM" id="MobiDB-lite"/>
    </source>
</evidence>
<dbReference type="Proteomes" id="UP000694402">
    <property type="component" value="Unassembled WGS sequence"/>
</dbReference>
<dbReference type="GO" id="GO:0006915">
    <property type="term" value="P:apoptotic process"/>
    <property type="evidence" value="ECO:0007669"/>
    <property type="project" value="UniProtKB-KW"/>
</dbReference>
<dbReference type="GO" id="GO:0001784">
    <property type="term" value="F:phosphotyrosine residue binding"/>
    <property type="evidence" value="ECO:0007669"/>
    <property type="project" value="TreeGrafter"/>
</dbReference>
<feature type="region of interest" description="Disordered" evidence="5">
    <location>
        <begin position="266"/>
        <end position="293"/>
    </location>
</feature>
<dbReference type="Ensembl" id="ENSOTST00005110537.2">
    <property type="protein sequence ID" value="ENSOTSP00005102194.2"/>
    <property type="gene ID" value="ENSOTSG00005076198.1"/>
</dbReference>
<keyword evidence="1" id="KW-0597">Phosphoprotein</keyword>
<dbReference type="InterPro" id="IPR035044">
    <property type="entry name" value="SHF_SH2"/>
</dbReference>
<feature type="compositionally biased region" description="Basic and acidic residues" evidence="5">
    <location>
        <begin position="225"/>
        <end position="254"/>
    </location>
</feature>
<dbReference type="Pfam" id="PF00017">
    <property type="entry name" value="SH2"/>
    <property type="match status" value="1"/>
</dbReference>
<feature type="domain" description="SH2" evidence="6">
    <location>
        <begin position="329"/>
        <end position="424"/>
    </location>
</feature>
<dbReference type="CDD" id="cd10392">
    <property type="entry name" value="SH2_SHF"/>
    <property type="match status" value="1"/>
</dbReference>
<protein>
    <recommendedName>
        <fullName evidence="6">SH2 domain-containing protein</fullName>
    </recommendedName>
</protein>
<dbReference type="PRINTS" id="PR00401">
    <property type="entry name" value="SH2DOMAIN"/>
</dbReference>